<feature type="domain" description="Beta-lactamase-related" evidence="2">
    <location>
        <begin position="11"/>
        <end position="329"/>
    </location>
</feature>
<keyword evidence="4" id="KW-1185">Reference proteome</keyword>
<organism evidence="3 4">
    <name type="scientific">Sporolactobacillus laevolacticus DSM 442</name>
    <dbReference type="NCBI Taxonomy" id="1395513"/>
    <lineage>
        <taxon>Bacteria</taxon>
        <taxon>Bacillati</taxon>
        <taxon>Bacillota</taxon>
        <taxon>Bacilli</taxon>
        <taxon>Bacillales</taxon>
        <taxon>Sporolactobacillaceae</taxon>
        <taxon>Sporolactobacillus</taxon>
    </lineage>
</organism>
<protein>
    <submittedName>
        <fullName evidence="3">Beta-lactamase</fullName>
    </submittedName>
</protein>
<keyword evidence="1" id="KW-0378">Hydrolase</keyword>
<dbReference type="PANTHER" id="PTHR43283">
    <property type="entry name" value="BETA-LACTAMASE-RELATED"/>
    <property type="match status" value="1"/>
</dbReference>
<dbReference type="RefSeq" id="WP_023511551.1">
    <property type="nucleotide sequence ID" value="NZ_AWTC01000022.1"/>
</dbReference>
<gene>
    <name evidence="3" type="ORF">P343_16755</name>
</gene>
<dbReference type="eggNOG" id="COG1680">
    <property type="taxonomic scope" value="Bacteria"/>
</dbReference>
<accession>V6IU78</accession>
<dbReference type="SUPFAM" id="SSF56601">
    <property type="entry name" value="beta-lactamase/transpeptidase-like"/>
    <property type="match status" value="1"/>
</dbReference>
<comment type="caution">
    <text evidence="3">The sequence shown here is derived from an EMBL/GenBank/DDBJ whole genome shotgun (WGS) entry which is preliminary data.</text>
</comment>
<dbReference type="PANTHER" id="PTHR43283:SF11">
    <property type="entry name" value="BETA-LACTAMASE-RELATED DOMAIN-CONTAINING PROTEIN"/>
    <property type="match status" value="1"/>
</dbReference>
<dbReference type="AlphaFoldDB" id="V6IU78"/>
<dbReference type="Proteomes" id="UP000018296">
    <property type="component" value="Unassembled WGS sequence"/>
</dbReference>
<dbReference type="Pfam" id="PF00144">
    <property type="entry name" value="Beta-lactamase"/>
    <property type="match status" value="1"/>
</dbReference>
<evidence type="ECO:0000256" key="1">
    <source>
        <dbReference type="ARBA" id="ARBA00022801"/>
    </source>
</evidence>
<evidence type="ECO:0000313" key="3">
    <source>
        <dbReference type="EMBL" id="EST10477.1"/>
    </source>
</evidence>
<dbReference type="Gene3D" id="3.40.710.10">
    <property type="entry name" value="DD-peptidase/beta-lactamase superfamily"/>
    <property type="match status" value="1"/>
</dbReference>
<name>V6IU78_9BACL</name>
<dbReference type="EMBL" id="AWTC01000022">
    <property type="protein sequence ID" value="EST10477.1"/>
    <property type="molecule type" value="Genomic_DNA"/>
</dbReference>
<reference evidence="3 4" key="1">
    <citation type="journal article" date="2013" name="Genome Announc.">
        <title>Genome Sequence of Sporolactobacillus laevolacticus DSM442, an Efficient Polymer-Grade D-Lactate Producer from Agricultural Waste Cottonseed as a Nitrogen Source.</title>
        <authorList>
            <person name="Wang H."/>
            <person name="Wang L."/>
            <person name="Ju J."/>
            <person name="Yu B."/>
            <person name="Ma Y."/>
        </authorList>
    </citation>
    <scope>NUCLEOTIDE SEQUENCE [LARGE SCALE GENOMIC DNA]</scope>
    <source>
        <strain evidence="3 4">DSM 442</strain>
    </source>
</reference>
<evidence type="ECO:0000313" key="4">
    <source>
        <dbReference type="Proteomes" id="UP000018296"/>
    </source>
</evidence>
<dbReference type="InterPro" id="IPR012338">
    <property type="entry name" value="Beta-lactam/transpept-like"/>
</dbReference>
<dbReference type="InterPro" id="IPR050789">
    <property type="entry name" value="Diverse_Enzym_Activities"/>
</dbReference>
<sequence>MSENNRSFKLLDKFLHEMVEAHQIPGAVYAILDKNGTLVENAVGFSHKDKKIPMTMDTLFDLASLTKVCATLPSIFLLIEKGRIDIDDPIQMFFPASVNSELTLRDLLTHTSGFPPSFPFYQYRWTKEEILNYILSINAEPGKHTVYSDLNFILLGFLVEKLTYQPLDVFTEESVYRPLGMTHTCFNPQADLQYIAPTEWLPDANKFQWGEVHDENAHYMGGVSGHAGLFSNLHDLKIYVHMLMNEGKTEHGNYFISPATLLASRKNYTKHLEYNRGLGWQLADDRYSPGGYYVSDQGYGHTGFTGTSFWIDPESDLGFILLSNRVHISRQINMNRIRRIVNNLAMSELAKK</sequence>
<dbReference type="STRING" id="1395513.P343_16755"/>
<dbReference type="OrthoDB" id="9770183at2"/>
<proteinExistence type="predicted"/>
<evidence type="ECO:0000259" key="2">
    <source>
        <dbReference type="Pfam" id="PF00144"/>
    </source>
</evidence>
<dbReference type="InterPro" id="IPR001466">
    <property type="entry name" value="Beta-lactam-related"/>
</dbReference>
<dbReference type="GO" id="GO:0016787">
    <property type="term" value="F:hydrolase activity"/>
    <property type="evidence" value="ECO:0007669"/>
    <property type="project" value="UniProtKB-KW"/>
</dbReference>
<dbReference type="PATRIC" id="fig|1395513.3.peg.3401"/>